<keyword evidence="7 12" id="KW-0675">Receptor</keyword>
<evidence type="ECO:0000256" key="7">
    <source>
        <dbReference type="ARBA" id="ARBA00023170"/>
    </source>
</evidence>
<dbReference type="PANTHER" id="PTHR21137:SF37">
    <property type="entry name" value="ODORANT RECEPTOR 46A, ISOFORM B-RELATED"/>
    <property type="match status" value="1"/>
</dbReference>
<dbReference type="Proteomes" id="UP000515204">
    <property type="component" value="Unplaced"/>
</dbReference>
<evidence type="ECO:0000313" key="14">
    <source>
        <dbReference type="RefSeq" id="XP_014486426.1"/>
    </source>
</evidence>
<keyword evidence="4 12" id="KW-0552">Olfaction</keyword>
<feature type="transmembrane region" description="Helical" evidence="12">
    <location>
        <begin position="245"/>
        <end position="264"/>
    </location>
</feature>
<feature type="transmembrane region" description="Helical" evidence="12">
    <location>
        <begin position="270"/>
        <end position="293"/>
    </location>
</feature>
<dbReference type="PANTHER" id="PTHR21137">
    <property type="entry name" value="ODORANT RECEPTOR"/>
    <property type="match status" value="1"/>
</dbReference>
<evidence type="ECO:0000313" key="13">
    <source>
        <dbReference type="Proteomes" id="UP000515204"/>
    </source>
</evidence>
<keyword evidence="2 12" id="KW-0716">Sensory transduction</keyword>
<evidence type="ECO:0000256" key="2">
    <source>
        <dbReference type="ARBA" id="ARBA00022606"/>
    </source>
</evidence>
<feature type="transmembrane region" description="Helical" evidence="12">
    <location>
        <begin position="28"/>
        <end position="47"/>
    </location>
</feature>
<evidence type="ECO:0000256" key="10">
    <source>
        <dbReference type="ARBA" id="ARBA00037946"/>
    </source>
</evidence>
<evidence type="ECO:0000256" key="9">
    <source>
        <dbReference type="ARBA" id="ARBA00037764"/>
    </source>
</evidence>
<dbReference type="Pfam" id="PF02949">
    <property type="entry name" value="7tm_6"/>
    <property type="match status" value="1"/>
</dbReference>
<dbReference type="RefSeq" id="XP_014486426.1">
    <property type="nucleotide sequence ID" value="XM_014630940.1"/>
</dbReference>
<dbReference type="InterPro" id="IPR004117">
    <property type="entry name" value="7tm6_olfct_rcpt"/>
</dbReference>
<evidence type="ECO:0000256" key="12">
    <source>
        <dbReference type="RuleBase" id="RU351113"/>
    </source>
</evidence>
<comment type="subunit">
    <text evidence="11">Interacts with Orco. Complexes exist early in the endomembrane system in olfactory sensory neurons (OSNs), coupling these complexes to the conserved ciliary trafficking pathway.</text>
</comment>
<comment type="similarity">
    <text evidence="10">Belongs to the insect chemoreceptor superfamily. Heteromeric odorant receptor channel (TC 1.A.69) family. Or2a subfamily.</text>
</comment>
<organism evidence="13 14">
    <name type="scientific">Dinoponera quadriceps</name>
    <name type="common">South American ant</name>
    <dbReference type="NCBI Taxonomy" id="609295"/>
    <lineage>
        <taxon>Eukaryota</taxon>
        <taxon>Metazoa</taxon>
        <taxon>Ecdysozoa</taxon>
        <taxon>Arthropoda</taxon>
        <taxon>Hexapoda</taxon>
        <taxon>Insecta</taxon>
        <taxon>Pterygota</taxon>
        <taxon>Neoptera</taxon>
        <taxon>Endopterygota</taxon>
        <taxon>Hymenoptera</taxon>
        <taxon>Apocrita</taxon>
        <taxon>Aculeata</taxon>
        <taxon>Formicoidea</taxon>
        <taxon>Formicidae</taxon>
        <taxon>Ponerinae</taxon>
        <taxon>Ponerini</taxon>
        <taxon>Dinoponera</taxon>
    </lineage>
</organism>
<gene>
    <name evidence="14" type="primary">LOC106750532</name>
</gene>
<evidence type="ECO:0000256" key="8">
    <source>
        <dbReference type="ARBA" id="ARBA00023224"/>
    </source>
</evidence>
<evidence type="ECO:0000256" key="4">
    <source>
        <dbReference type="ARBA" id="ARBA00022725"/>
    </source>
</evidence>
<sequence length="369" mass="42474">MRVLKFTLAICTVAGFWQPPSCTSLLKLIIYISYAIFLNSSLLVFAMSQFMNILLNVDNSDELTDSLYMMLTVFVAGYKQICMWIDHKNITVMINILTEKPFTPYESHEIMIRQKFDKMIRNNTMRYLILVMVTVIAIFLSSVLMDFTKGNLTYTAWVPFDYSGSAAFTFVFAHQMTGMAASGLVNVACESLVCGFLLQMCCQLEILEHRLTKITQGQDVLRDCIHHHNLIFEYANALNKMFTKIIAVQFAVSMLVVCSNLYRIAMAENYGSFIPLMCYTGCMLAQIFIYCWFGNEVKLKSVRLMNNIYEMEWLMLNNDNKRSLLIIMKRAMVPIEFNSAYIITMNLDSFVAVLKLSYSTFNLLRQAHE</sequence>
<evidence type="ECO:0000256" key="1">
    <source>
        <dbReference type="ARBA" id="ARBA00004141"/>
    </source>
</evidence>
<keyword evidence="13" id="KW-1185">Reference proteome</keyword>
<accession>A0A6P3Y609</accession>
<dbReference type="OrthoDB" id="6597368at2759"/>
<name>A0A6P3Y609_DINQU</name>
<dbReference type="KEGG" id="dqu:106750532"/>
<dbReference type="GO" id="GO:0005886">
    <property type="term" value="C:plasma membrane"/>
    <property type="evidence" value="ECO:0007669"/>
    <property type="project" value="UniProtKB-SubCell"/>
</dbReference>
<dbReference type="GO" id="GO:0007165">
    <property type="term" value="P:signal transduction"/>
    <property type="evidence" value="ECO:0007669"/>
    <property type="project" value="UniProtKB-KW"/>
</dbReference>
<feature type="transmembrane region" description="Helical" evidence="12">
    <location>
        <begin position="127"/>
        <end position="148"/>
    </location>
</feature>
<evidence type="ECO:0000256" key="11">
    <source>
        <dbReference type="ARBA" id="ARBA00038679"/>
    </source>
</evidence>
<dbReference type="GO" id="GO:0005549">
    <property type="term" value="F:odorant binding"/>
    <property type="evidence" value="ECO:0007669"/>
    <property type="project" value="InterPro"/>
</dbReference>
<evidence type="ECO:0000256" key="5">
    <source>
        <dbReference type="ARBA" id="ARBA00022989"/>
    </source>
</evidence>
<keyword evidence="3 12" id="KW-0812">Transmembrane</keyword>
<proteinExistence type="inferred from homology"/>
<comment type="function">
    <text evidence="9">Odorant receptor which mediates acceptance or avoidance behavior, depending on its substrates. The odorant receptor repertoire encodes a large collection of odor stimuli that vary widely in identity, intensity, and duration. May form a complex with Orco to form odorant-sensing units, providing sensitive and prolonged odorant signaling and calcium permeability.</text>
</comment>
<reference evidence="14" key="1">
    <citation type="submission" date="2025-08" db="UniProtKB">
        <authorList>
            <consortium name="RefSeq"/>
        </authorList>
    </citation>
    <scope>IDENTIFICATION</scope>
</reference>
<dbReference type="AlphaFoldDB" id="A0A6P3Y609"/>
<dbReference type="GO" id="GO:0004984">
    <property type="term" value="F:olfactory receptor activity"/>
    <property type="evidence" value="ECO:0007669"/>
    <property type="project" value="InterPro"/>
</dbReference>
<protein>
    <recommendedName>
        <fullName evidence="12">Odorant receptor</fullName>
    </recommendedName>
</protein>
<evidence type="ECO:0000256" key="3">
    <source>
        <dbReference type="ARBA" id="ARBA00022692"/>
    </source>
</evidence>
<evidence type="ECO:0000256" key="6">
    <source>
        <dbReference type="ARBA" id="ARBA00023136"/>
    </source>
</evidence>
<comment type="caution">
    <text evidence="12">Lacks conserved residue(s) required for the propagation of feature annotation.</text>
</comment>
<keyword evidence="6 12" id="KW-0472">Membrane</keyword>
<comment type="subcellular location">
    <subcellularLocation>
        <location evidence="12">Cell membrane</location>
        <topology evidence="12">Multi-pass membrane protein</topology>
    </subcellularLocation>
    <subcellularLocation>
        <location evidence="1">Membrane</location>
        <topology evidence="1">Multi-pass membrane protein</topology>
    </subcellularLocation>
</comment>
<keyword evidence="8 12" id="KW-0807">Transducer</keyword>
<dbReference type="GeneID" id="106750532"/>
<feature type="transmembrane region" description="Helical" evidence="12">
    <location>
        <begin position="67"/>
        <end position="85"/>
    </location>
</feature>
<keyword evidence="5 12" id="KW-1133">Transmembrane helix</keyword>